<dbReference type="SUPFAM" id="SSF46785">
    <property type="entry name" value="Winged helix' DNA-binding domain"/>
    <property type="match status" value="1"/>
</dbReference>
<reference evidence="5 6" key="1">
    <citation type="journal article" date="2012" name="J. Bacteriol.">
        <title>Complete Genome Sequence of the Beer Spoilage Organism Pediococcus claussenii ATCC BAA-344T.</title>
        <authorList>
            <person name="Pittet V."/>
            <person name="Abegunde T."/>
            <person name="Marfleet T."/>
            <person name="Haakensen M."/>
            <person name="Morrow K."/>
            <person name="Jayaprakash T."/>
            <person name="Schroeder K."/>
            <person name="Trost B."/>
            <person name="Byrns S."/>
            <person name="Bergsveinson J."/>
            <person name="Kusalik A."/>
            <person name="Ziola B."/>
        </authorList>
    </citation>
    <scope>NUCLEOTIDE SEQUENCE [LARGE SCALE GENOMIC DNA]</scope>
    <source>
        <strain evidence="5 6">ATCC BAA-344</strain>
    </source>
</reference>
<dbReference type="InterPro" id="IPR036388">
    <property type="entry name" value="WH-like_DNA-bd_sf"/>
</dbReference>
<dbReference type="PROSITE" id="PS50949">
    <property type="entry name" value="HTH_GNTR"/>
    <property type="match status" value="1"/>
</dbReference>
<dbReference type="Pfam" id="PF00392">
    <property type="entry name" value="GntR"/>
    <property type="match status" value="1"/>
</dbReference>
<evidence type="ECO:0000313" key="6">
    <source>
        <dbReference type="Proteomes" id="UP000005444"/>
    </source>
</evidence>
<dbReference type="InterPro" id="IPR036390">
    <property type="entry name" value="WH_DNA-bd_sf"/>
</dbReference>
<accession>G8PF38</accession>
<dbReference type="SMART" id="SM00345">
    <property type="entry name" value="HTH_GNTR"/>
    <property type="match status" value="1"/>
</dbReference>
<dbReference type="GO" id="GO:0003677">
    <property type="term" value="F:DNA binding"/>
    <property type="evidence" value="ECO:0007669"/>
    <property type="project" value="UniProtKB-KW"/>
</dbReference>
<organism evidence="5 6">
    <name type="scientific">Pediococcus claussenii (strain ATCC BAA-344 / DSM 14800 / JCM 18046 / KCTC 3811 / LMG 21948 / P06)</name>
    <dbReference type="NCBI Taxonomy" id="701521"/>
    <lineage>
        <taxon>Bacteria</taxon>
        <taxon>Bacillati</taxon>
        <taxon>Bacillota</taxon>
        <taxon>Bacilli</taxon>
        <taxon>Lactobacillales</taxon>
        <taxon>Lactobacillaceae</taxon>
        <taxon>Pediococcus</taxon>
    </lineage>
</organism>
<dbReference type="GO" id="GO:0003700">
    <property type="term" value="F:DNA-binding transcription factor activity"/>
    <property type="evidence" value="ECO:0007669"/>
    <property type="project" value="InterPro"/>
</dbReference>
<dbReference type="InterPro" id="IPR050679">
    <property type="entry name" value="Bact_HTH_transcr_reg"/>
</dbReference>
<evidence type="ECO:0000256" key="1">
    <source>
        <dbReference type="ARBA" id="ARBA00023015"/>
    </source>
</evidence>
<dbReference type="HOGENOM" id="CLU_063236_5_0_9"/>
<dbReference type="EMBL" id="CP003137">
    <property type="protein sequence ID" value="AEV95717.1"/>
    <property type="molecule type" value="Genomic_DNA"/>
</dbReference>
<feature type="domain" description="HTH gntR-type" evidence="4">
    <location>
        <begin position="3"/>
        <end position="70"/>
    </location>
</feature>
<evidence type="ECO:0000313" key="5">
    <source>
        <dbReference type="EMBL" id="AEV95717.1"/>
    </source>
</evidence>
<dbReference type="AlphaFoldDB" id="G8PF38"/>
<dbReference type="InterPro" id="IPR028978">
    <property type="entry name" value="Chorismate_lyase_/UTRA_dom_sf"/>
</dbReference>
<keyword evidence="1" id="KW-0805">Transcription regulation</keyword>
<gene>
    <name evidence="5" type="ordered locus">PECL_1495</name>
</gene>
<keyword evidence="6" id="KW-1185">Reference proteome</keyword>
<dbReference type="STRING" id="701521.PECL_1495"/>
<dbReference type="KEGG" id="pce:PECL_1495"/>
<dbReference type="SMART" id="SM00866">
    <property type="entry name" value="UTRA"/>
    <property type="match status" value="1"/>
</dbReference>
<protein>
    <submittedName>
        <fullName evidence="5">Transcriptional regulator, GntR family</fullName>
    </submittedName>
</protein>
<evidence type="ECO:0000256" key="2">
    <source>
        <dbReference type="ARBA" id="ARBA00023125"/>
    </source>
</evidence>
<sequence length="241" mass="27549">MDDLIYKQIIRDLEKRIFNNEFPAMRLPDERSLSTEYDVSRSSIKRALSRMAREGIVFKKRGSGTFINPLYLKSKSSFNYDEGSNLGVTDSLKSEGKKPGIRVLDFSVVPATAEMQTDLFLNPDDFVYQIRRLRLLDDEPIMIETGYIPIKIVPELTRDIVGKSIFNYVEKAKGQEITKSFLSITADPSNEEDQRLLGLKPNEPVGVMAGIFFMADGTPFEISNMRMHYKQMKYTTFVSVD</sequence>
<dbReference type="CDD" id="cd07377">
    <property type="entry name" value="WHTH_GntR"/>
    <property type="match status" value="1"/>
</dbReference>
<dbReference type="Gene3D" id="3.40.1410.10">
    <property type="entry name" value="Chorismate lyase-like"/>
    <property type="match status" value="1"/>
</dbReference>
<keyword evidence="3" id="KW-0804">Transcription</keyword>
<dbReference type="GO" id="GO:0045892">
    <property type="term" value="P:negative regulation of DNA-templated transcription"/>
    <property type="evidence" value="ECO:0007669"/>
    <property type="project" value="TreeGrafter"/>
</dbReference>
<dbReference type="Pfam" id="PF07702">
    <property type="entry name" value="UTRA"/>
    <property type="match status" value="1"/>
</dbReference>
<keyword evidence="2" id="KW-0238">DNA-binding</keyword>
<evidence type="ECO:0000256" key="3">
    <source>
        <dbReference type="ARBA" id="ARBA00023163"/>
    </source>
</evidence>
<dbReference type="RefSeq" id="WP_014215911.1">
    <property type="nucleotide sequence ID" value="NC_016605.1"/>
</dbReference>
<dbReference type="PANTHER" id="PTHR44846:SF5">
    <property type="entry name" value="HTH-TYPE TRANSCRIPTIONAL REGULATOR GMUR"/>
    <property type="match status" value="1"/>
</dbReference>
<dbReference type="SUPFAM" id="SSF64288">
    <property type="entry name" value="Chorismate lyase-like"/>
    <property type="match status" value="1"/>
</dbReference>
<dbReference type="Gene3D" id="1.10.10.10">
    <property type="entry name" value="Winged helix-like DNA-binding domain superfamily/Winged helix DNA-binding domain"/>
    <property type="match status" value="1"/>
</dbReference>
<dbReference type="PATRIC" id="fig|701521.8.peg.1399"/>
<proteinExistence type="predicted"/>
<name>G8PF38_PEDCP</name>
<dbReference type="InterPro" id="IPR000524">
    <property type="entry name" value="Tscrpt_reg_HTH_GntR"/>
</dbReference>
<dbReference type="eggNOG" id="COG2188">
    <property type="taxonomic scope" value="Bacteria"/>
</dbReference>
<dbReference type="PRINTS" id="PR00035">
    <property type="entry name" value="HTHGNTR"/>
</dbReference>
<dbReference type="PANTHER" id="PTHR44846">
    <property type="entry name" value="MANNOSYL-D-GLYCERATE TRANSPORT/METABOLISM SYSTEM REPRESSOR MNGR-RELATED"/>
    <property type="match status" value="1"/>
</dbReference>
<dbReference type="InterPro" id="IPR011663">
    <property type="entry name" value="UTRA"/>
</dbReference>
<dbReference type="Proteomes" id="UP000005444">
    <property type="component" value="Chromosome"/>
</dbReference>
<evidence type="ECO:0000259" key="4">
    <source>
        <dbReference type="PROSITE" id="PS50949"/>
    </source>
</evidence>